<dbReference type="InterPro" id="IPR006860">
    <property type="entry name" value="FecR"/>
</dbReference>
<dbReference type="Proteomes" id="UP000198757">
    <property type="component" value="Unassembled WGS sequence"/>
</dbReference>
<keyword evidence="5" id="KW-1185">Reference proteome</keyword>
<sequence length="353" mass="39909">MSYNRFLELLLRKKSGALSAEEQEELNGFLGNNPNYQELSGMVEQLYETPLKEIREVDRTYLRKRWDSLKQRTAQLPAGAGNQAPAGKTRRMRYYMAAASVAALLLVGAFYFQRRGLTTTRDTVVATKMGSKTSMKLPDGSQVWLNAGSELSYDKDFGKVNREVHLSGEAYFDVTHDAEHPFIVHTNSFNIRVLGTAFNVKAYTSDKESEATLVRGSIELSMNNEDTRKILLKPNEKLVFKKADDSREKTVRGESAMPEIRVTGLQTPFKDSVTVETQWLHDCLAFRDHKLKDIASMISRWYGVTVEINDADLKEKEFSGLFKDESVEQVLHALKLAGGFDYTISKNKITIVP</sequence>
<dbReference type="AlphaFoldDB" id="A0A1G6RHU3"/>
<dbReference type="GO" id="GO:0016989">
    <property type="term" value="F:sigma factor antagonist activity"/>
    <property type="evidence" value="ECO:0007669"/>
    <property type="project" value="TreeGrafter"/>
</dbReference>
<evidence type="ECO:0000256" key="1">
    <source>
        <dbReference type="SAM" id="Phobius"/>
    </source>
</evidence>
<evidence type="ECO:0000259" key="3">
    <source>
        <dbReference type="Pfam" id="PF16344"/>
    </source>
</evidence>
<dbReference type="Gene3D" id="3.55.50.30">
    <property type="match status" value="1"/>
</dbReference>
<evidence type="ECO:0000313" key="4">
    <source>
        <dbReference type="EMBL" id="SDD03577.1"/>
    </source>
</evidence>
<protein>
    <submittedName>
        <fullName evidence="4">FecR family protein</fullName>
    </submittedName>
</protein>
<dbReference type="STRING" id="1285928.SAMN04487894_105271"/>
<gene>
    <name evidence="4" type="ORF">SAMN04487894_105271</name>
</gene>
<dbReference type="FunFam" id="2.60.120.1440:FF:000001">
    <property type="entry name" value="Putative anti-sigma factor"/>
    <property type="match status" value="1"/>
</dbReference>
<dbReference type="Pfam" id="PF04773">
    <property type="entry name" value="FecR"/>
    <property type="match status" value="1"/>
</dbReference>
<proteinExistence type="predicted"/>
<keyword evidence="1" id="KW-0472">Membrane</keyword>
<reference evidence="5" key="1">
    <citation type="submission" date="2016-10" db="EMBL/GenBank/DDBJ databases">
        <authorList>
            <person name="Varghese N."/>
            <person name="Submissions S."/>
        </authorList>
    </citation>
    <scope>NUCLEOTIDE SEQUENCE [LARGE SCALE GENOMIC DNA]</scope>
    <source>
        <strain evidence="5">DSM 25811 / CCM 8410 / LMG 26954 / E90</strain>
    </source>
</reference>
<accession>A0A1G6RHU3</accession>
<dbReference type="Pfam" id="PF16344">
    <property type="entry name" value="FecR_C"/>
    <property type="match status" value="1"/>
</dbReference>
<dbReference type="InterPro" id="IPR032508">
    <property type="entry name" value="FecR_C"/>
</dbReference>
<evidence type="ECO:0000259" key="2">
    <source>
        <dbReference type="Pfam" id="PF04773"/>
    </source>
</evidence>
<dbReference type="RefSeq" id="WP_143019744.1">
    <property type="nucleotide sequence ID" value="NZ_FMZO01000005.1"/>
</dbReference>
<dbReference type="InterPro" id="IPR012373">
    <property type="entry name" value="Ferrdict_sens_TM"/>
</dbReference>
<dbReference type="PANTHER" id="PTHR30273:SF2">
    <property type="entry name" value="PROTEIN FECR"/>
    <property type="match status" value="1"/>
</dbReference>
<dbReference type="Gene3D" id="2.60.120.1440">
    <property type="match status" value="1"/>
</dbReference>
<feature type="domain" description="FecR protein" evidence="2">
    <location>
        <begin position="124"/>
        <end position="219"/>
    </location>
</feature>
<feature type="transmembrane region" description="Helical" evidence="1">
    <location>
        <begin position="94"/>
        <end position="112"/>
    </location>
</feature>
<dbReference type="PANTHER" id="PTHR30273">
    <property type="entry name" value="PERIPLASMIC SIGNAL SENSOR AND SIGMA FACTOR ACTIVATOR FECR-RELATED"/>
    <property type="match status" value="1"/>
</dbReference>
<name>A0A1G6RHU3_NIADE</name>
<keyword evidence="1" id="KW-0812">Transmembrane</keyword>
<organism evidence="4 5">
    <name type="scientific">Niabella drilacis (strain DSM 25811 / CCM 8410 / CCUG 62505 / LMG 26954 / E90)</name>
    <dbReference type="NCBI Taxonomy" id="1285928"/>
    <lineage>
        <taxon>Bacteria</taxon>
        <taxon>Pseudomonadati</taxon>
        <taxon>Bacteroidota</taxon>
        <taxon>Chitinophagia</taxon>
        <taxon>Chitinophagales</taxon>
        <taxon>Chitinophagaceae</taxon>
        <taxon>Niabella</taxon>
    </lineage>
</organism>
<dbReference type="EMBL" id="FMZO01000005">
    <property type="protein sequence ID" value="SDD03577.1"/>
    <property type="molecule type" value="Genomic_DNA"/>
</dbReference>
<dbReference type="OrthoDB" id="1523735at2"/>
<dbReference type="PIRSF" id="PIRSF018266">
    <property type="entry name" value="FecR"/>
    <property type="match status" value="1"/>
</dbReference>
<evidence type="ECO:0000313" key="5">
    <source>
        <dbReference type="Proteomes" id="UP000198757"/>
    </source>
</evidence>
<keyword evidence="1" id="KW-1133">Transmembrane helix</keyword>
<feature type="domain" description="Protein FecR C-terminal" evidence="3">
    <location>
        <begin position="284"/>
        <end position="351"/>
    </location>
</feature>